<gene>
    <name evidence="2" type="ORF">C1I64_10635</name>
</gene>
<dbReference type="Pfam" id="PF00903">
    <property type="entry name" value="Glyoxalase"/>
    <property type="match status" value="1"/>
</dbReference>
<reference evidence="2 3" key="1">
    <citation type="submission" date="2018-03" db="EMBL/GenBank/DDBJ databases">
        <title>Bacteriophage NCPPB3778 and a type I-E CRISPR drive the evolution of the US Biological Select Agent, Rathayibacter toxicus.</title>
        <authorList>
            <person name="Davis E.W.II."/>
            <person name="Tabima J.F."/>
            <person name="Weisberg A.J."/>
            <person name="Dantas Lopes L."/>
            <person name="Wiseman M.S."/>
            <person name="Wiseman M.S."/>
            <person name="Pupko T."/>
            <person name="Belcher M.S."/>
            <person name="Sechler A.J."/>
            <person name="Tancos M.A."/>
            <person name="Schroeder B.K."/>
            <person name="Murray T.D."/>
            <person name="Luster D.G."/>
            <person name="Schneider W.L."/>
            <person name="Rogers E."/>
            <person name="Andreote F.D."/>
            <person name="Grunwald N.J."/>
            <person name="Putnam M.L."/>
            <person name="Chang J.H."/>
        </authorList>
    </citation>
    <scope>NUCLEOTIDE SEQUENCE [LARGE SCALE GENOMIC DNA]</scope>
    <source>
        <strain evidence="2 3">DSM 15932</strain>
    </source>
</reference>
<dbReference type="InterPro" id="IPR029068">
    <property type="entry name" value="Glyas_Bleomycin-R_OHBP_Dase"/>
</dbReference>
<feature type="domain" description="VOC" evidence="1">
    <location>
        <begin position="5"/>
        <end position="125"/>
    </location>
</feature>
<evidence type="ECO:0000313" key="3">
    <source>
        <dbReference type="Proteomes" id="UP000285317"/>
    </source>
</evidence>
<protein>
    <submittedName>
        <fullName evidence="2">Glyoxalase</fullName>
    </submittedName>
</protein>
<dbReference type="InterPro" id="IPR004360">
    <property type="entry name" value="Glyas_Fos-R_dOase_dom"/>
</dbReference>
<name>A0A3Q9UWZ4_9MICO</name>
<sequence>MIRSEWAFSGFSVRDVEAARAFYGDVLGLEVSVNTMGILDIALPGGGSAIAYPKPSHVPAEFTILNFAVEDVDAAVAALNDSGVVTKIYSDSEMPTDENGVMRGRGPTIAWFRDPSGNVLSVIDAAS</sequence>
<dbReference type="EMBL" id="CP028137">
    <property type="protein sequence ID" value="AZZ52456.1"/>
    <property type="molecule type" value="Genomic_DNA"/>
</dbReference>
<dbReference type="AlphaFoldDB" id="A0A3Q9UWZ4"/>
<dbReference type="Gene3D" id="3.10.180.10">
    <property type="entry name" value="2,3-Dihydroxybiphenyl 1,2-Dioxygenase, domain 1"/>
    <property type="match status" value="1"/>
</dbReference>
<organism evidence="2 3">
    <name type="scientific">Rathayibacter festucae DSM 15932</name>
    <dbReference type="NCBI Taxonomy" id="1328866"/>
    <lineage>
        <taxon>Bacteria</taxon>
        <taxon>Bacillati</taxon>
        <taxon>Actinomycetota</taxon>
        <taxon>Actinomycetes</taxon>
        <taxon>Micrococcales</taxon>
        <taxon>Microbacteriaceae</taxon>
        <taxon>Rathayibacter</taxon>
    </lineage>
</organism>
<dbReference type="SUPFAM" id="SSF54593">
    <property type="entry name" value="Glyoxalase/Bleomycin resistance protein/Dihydroxybiphenyl dioxygenase"/>
    <property type="match status" value="1"/>
</dbReference>
<dbReference type="PROSITE" id="PS51819">
    <property type="entry name" value="VOC"/>
    <property type="match status" value="1"/>
</dbReference>
<dbReference type="RefSeq" id="WP_127887180.1">
    <property type="nucleotide sequence ID" value="NZ_CP028137.1"/>
</dbReference>
<dbReference type="KEGG" id="rfs:C1I64_10635"/>
<proteinExistence type="predicted"/>
<evidence type="ECO:0000313" key="2">
    <source>
        <dbReference type="EMBL" id="AZZ52456.1"/>
    </source>
</evidence>
<dbReference type="InterPro" id="IPR037523">
    <property type="entry name" value="VOC_core"/>
</dbReference>
<evidence type="ECO:0000259" key="1">
    <source>
        <dbReference type="PROSITE" id="PS51819"/>
    </source>
</evidence>
<dbReference type="Proteomes" id="UP000285317">
    <property type="component" value="Chromosome"/>
</dbReference>
<accession>A0A3Q9UWZ4</accession>